<name>S6BEE0_BABBO</name>
<accession>S6BEE0</accession>
<organism evidence="2">
    <name type="scientific">Babesia bovis</name>
    <dbReference type="NCBI Taxonomy" id="5865"/>
    <lineage>
        <taxon>Eukaryota</taxon>
        <taxon>Sar</taxon>
        <taxon>Alveolata</taxon>
        <taxon>Apicomplexa</taxon>
        <taxon>Aconoidasida</taxon>
        <taxon>Piroplasmida</taxon>
        <taxon>Babesiidae</taxon>
        <taxon>Babesia</taxon>
    </lineage>
</organism>
<evidence type="ECO:0000256" key="1">
    <source>
        <dbReference type="SAM" id="Phobius"/>
    </source>
</evidence>
<dbReference type="AlphaFoldDB" id="S6BEE0"/>
<evidence type="ECO:0000313" key="2">
    <source>
        <dbReference type="EMBL" id="BAN64469.1"/>
    </source>
</evidence>
<protein>
    <submittedName>
        <fullName evidence="2">Uncharacterized protein</fullName>
    </submittedName>
</protein>
<keyword evidence="1" id="KW-0472">Membrane</keyword>
<proteinExistence type="evidence at transcript level"/>
<reference evidence="2" key="1">
    <citation type="journal article" date="2014" name="BMC Genomics">
        <title>The Babesia bovis gene and promoter model: an update from full-length EST analysis.</title>
        <authorList>
            <person name="Yamagishi J."/>
            <person name="Wakaguri H."/>
            <person name="Yokoyama N."/>
            <person name="Yamashita R."/>
            <person name="Suzuki Y."/>
            <person name="Xuan X."/>
            <person name="Igarashi I."/>
        </authorList>
    </citation>
    <scope>NUCLEOTIDE SEQUENCE</scope>
    <source>
        <strain evidence="2">Texas</strain>
    </source>
</reference>
<feature type="transmembrane region" description="Helical" evidence="1">
    <location>
        <begin position="40"/>
        <end position="59"/>
    </location>
</feature>
<dbReference type="EMBL" id="AK440675">
    <property type="protein sequence ID" value="BAN64469.1"/>
    <property type="molecule type" value="mRNA"/>
</dbReference>
<keyword evidence="1" id="KW-1133">Transmembrane helix</keyword>
<keyword evidence="1" id="KW-0812">Transmembrane</keyword>
<sequence>MLRGPIYVFYRRHHLGCLPTFPFHILAGEGTFQIVMYHPLFGRMPFLSHLLVFLFYISLRHYQIHCTVLYMVTIRPN</sequence>